<evidence type="ECO:0000313" key="2">
    <source>
        <dbReference type="EMBL" id="SEE20849.1"/>
    </source>
</evidence>
<sequence length="331" mass="36968">MKSIAVFNNKGGVGKTTLLCNLAAHLASRHNKKVLVIDADPQCNATQSLFDDETVEAFYSRGKFTVYSVVQPLSRGKGFSKVLRPERSSNFGIDLLVGDPELGLTEDLLATDWVQGTAGDVRGLRTTLLFSHLLELCEEYDFVFFDMGPSLGSINRAVLLSCDYFITPMSLDIFSLKAIENISKSLRTWKLRYQRGLDAIVDPKEELEVGDPRWRLSFGGYVTQQYTFKRDSDGQPRPVKAFERIMRRVPEVIKENLLDESMPDMADEDLHLGSIPTLHSLVPLSQSSRKPIFELSGSDGVVGAHFSKVREFDQIIGKISTKLLSNLEGSR</sequence>
<keyword evidence="3" id="KW-1185">Reference proteome</keyword>
<evidence type="ECO:0000259" key="1">
    <source>
        <dbReference type="Pfam" id="PF13614"/>
    </source>
</evidence>
<dbReference type="SUPFAM" id="SSF52540">
    <property type="entry name" value="P-loop containing nucleoside triphosphate hydrolases"/>
    <property type="match status" value="1"/>
</dbReference>
<proteinExistence type="predicted"/>
<dbReference type="InterPro" id="IPR025669">
    <property type="entry name" value="AAA_dom"/>
</dbReference>
<dbReference type="Gene3D" id="3.40.50.300">
    <property type="entry name" value="P-loop containing nucleotide triphosphate hydrolases"/>
    <property type="match status" value="1"/>
</dbReference>
<dbReference type="EMBL" id="FNTX01000001">
    <property type="protein sequence ID" value="SEE20849.1"/>
    <property type="molecule type" value="Genomic_DNA"/>
</dbReference>
<protein>
    <submittedName>
        <fullName evidence="2">CobQ/CobB/MinD/ParA nucleotide binding domain-containing protein</fullName>
    </submittedName>
</protein>
<dbReference type="Proteomes" id="UP000199220">
    <property type="component" value="Unassembled WGS sequence"/>
</dbReference>
<name>A0A1H5GYR0_9MICO</name>
<feature type="domain" description="AAA" evidence="1">
    <location>
        <begin position="1"/>
        <end position="195"/>
    </location>
</feature>
<organism evidence="2 3">
    <name type="scientific">Ruania alba</name>
    <dbReference type="NCBI Taxonomy" id="648782"/>
    <lineage>
        <taxon>Bacteria</taxon>
        <taxon>Bacillati</taxon>
        <taxon>Actinomycetota</taxon>
        <taxon>Actinomycetes</taxon>
        <taxon>Micrococcales</taxon>
        <taxon>Ruaniaceae</taxon>
        <taxon>Ruania</taxon>
    </lineage>
</organism>
<gene>
    <name evidence="2" type="ORF">SAMN04488554_1801</name>
</gene>
<dbReference type="AlphaFoldDB" id="A0A1H5GYR0"/>
<dbReference type="CDD" id="cd02042">
    <property type="entry name" value="ParAB_family"/>
    <property type="match status" value="1"/>
</dbReference>
<dbReference type="InterPro" id="IPR027417">
    <property type="entry name" value="P-loop_NTPase"/>
</dbReference>
<dbReference type="OrthoDB" id="128708at2"/>
<dbReference type="STRING" id="648782.SAMN04488554_1801"/>
<dbReference type="PANTHER" id="PTHR13696">
    <property type="entry name" value="P-LOOP CONTAINING NUCLEOSIDE TRIPHOSPHATE HYDROLASE"/>
    <property type="match status" value="1"/>
</dbReference>
<dbReference type="InterPro" id="IPR050678">
    <property type="entry name" value="DNA_Partitioning_ATPase"/>
</dbReference>
<dbReference type="Pfam" id="PF13614">
    <property type="entry name" value="AAA_31"/>
    <property type="match status" value="1"/>
</dbReference>
<dbReference type="PANTHER" id="PTHR13696:SF52">
    <property type="entry name" value="PARA FAMILY PROTEIN CT_582"/>
    <property type="match status" value="1"/>
</dbReference>
<accession>A0A1H5GYR0</accession>
<reference evidence="3" key="1">
    <citation type="submission" date="2016-10" db="EMBL/GenBank/DDBJ databases">
        <authorList>
            <person name="Varghese N."/>
            <person name="Submissions S."/>
        </authorList>
    </citation>
    <scope>NUCLEOTIDE SEQUENCE [LARGE SCALE GENOMIC DNA]</scope>
    <source>
        <strain evidence="3">DSM 21368</strain>
    </source>
</reference>
<evidence type="ECO:0000313" key="3">
    <source>
        <dbReference type="Proteomes" id="UP000199220"/>
    </source>
</evidence>